<keyword evidence="2" id="KW-1133">Transmembrane helix</keyword>
<evidence type="ECO:0000256" key="1">
    <source>
        <dbReference type="SAM" id="MobiDB-lite"/>
    </source>
</evidence>
<feature type="transmembrane region" description="Helical" evidence="2">
    <location>
        <begin position="38"/>
        <end position="63"/>
    </location>
</feature>
<proteinExistence type="predicted"/>
<gene>
    <name evidence="3" type="ORF">Cch02nite_09830</name>
</gene>
<feature type="compositionally biased region" description="Pro residues" evidence="1">
    <location>
        <begin position="10"/>
        <end position="26"/>
    </location>
</feature>
<reference evidence="3 4" key="1">
    <citation type="submission" date="2021-01" db="EMBL/GenBank/DDBJ databases">
        <title>Whole genome shotgun sequence of Catellatospora chokoriensis NBRC 107358.</title>
        <authorList>
            <person name="Komaki H."/>
            <person name="Tamura T."/>
        </authorList>
    </citation>
    <scope>NUCLEOTIDE SEQUENCE [LARGE SCALE GENOMIC DNA]</scope>
    <source>
        <strain evidence="3 4">NBRC 107358</strain>
    </source>
</reference>
<sequence>MIAAMTHAPAPSPVPPGPGAAPPFPAAPAEGGGTRLGWALGIAGGLVALCCGGGLVAGVGLGVTGVQAINERAHVAVGSYLDALQAKKYDKAYELLCEDEQRRLDLARFTSREESRPDRIQSYELGEVELQGTSGITLPVTERYTDGDTERVVYRLAQDPKTTDLEVCGRE</sequence>
<protein>
    <submittedName>
        <fullName evidence="3">Uncharacterized protein</fullName>
    </submittedName>
</protein>
<keyword evidence="2" id="KW-0472">Membrane</keyword>
<organism evidence="3 4">
    <name type="scientific">Catellatospora chokoriensis</name>
    <dbReference type="NCBI Taxonomy" id="310353"/>
    <lineage>
        <taxon>Bacteria</taxon>
        <taxon>Bacillati</taxon>
        <taxon>Actinomycetota</taxon>
        <taxon>Actinomycetes</taxon>
        <taxon>Micromonosporales</taxon>
        <taxon>Micromonosporaceae</taxon>
        <taxon>Catellatospora</taxon>
    </lineage>
</organism>
<evidence type="ECO:0000256" key="2">
    <source>
        <dbReference type="SAM" id="Phobius"/>
    </source>
</evidence>
<comment type="caution">
    <text evidence="3">The sequence shown here is derived from an EMBL/GenBank/DDBJ whole genome shotgun (WGS) entry which is preliminary data.</text>
</comment>
<name>A0A8J3JS50_9ACTN</name>
<keyword evidence="4" id="KW-1185">Reference proteome</keyword>
<evidence type="ECO:0000313" key="3">
    <source>
        <dbReference type="EMBL" id="GIF87539.1"/>
    </source>
</evidence>
<evidence type="ECO:0000313" key="4">
    <source>
        <dbReference type="Proteomes" id="UP000619293"/>
    </source>
</evidence>
<keyword evidence="2" id="KW-0812">Transmembrane</keyword>
<dbReference type="AlphaFoldDB" id="A0A8J3JS50"/>
<feature type="region of interest" description="Disordered" evidence="1">
    <location>
        <begin position="1"/>
        <end position="27"/>
    </location>
</feature>
<dbReference type="Proteomes" id="UP000619293">
    <property type="component" value="Unassembled WGS sequence"/>
</dbReference>
<accession>A0A8J3JS50</accession>
<dbReference type="EMBL" id="BONG01000004">
    <property type="protein sequence ID" value="GIF87539.1"/>
    <property type="molecule type" value="Genomic_DNA"/>
</dbReference>